<feature type="domain" description="Transcription regulator PadR N-terminal" evidence="1">
    <location>
        <begin position="8"/>
        <end position="80"/>
    </location>
</feature>
<keyword evidence="4" id="KW-1185">Reference proteome</keyword>
<feature type="domain" description="Transcription regulator PadR C-terminal" evidence="2">
    <location>
        <begin position="94"/>
        <end position="161"/>
    </location>
</feature>
<dbReference type="SUPFAM" id="SSF46785">
    <property type="entry name" value="Winged helix' DNA-binding domain"/>
    <property type="match status" value="1"/>
</dbReference>
<evidence type="ECO:0000313" key="4">
    <source>
        <dbReference type="Proteomes" id="UP000095463"/>
    </source>
</evidence>
<dbReference type="PANTHER" id="PTHR43252">
    <property type="entry name" value="TRANSCRIPTIONAL REGULATOR YQJI"/>
    <property type="match status" value="1"/>
</dbReference>
<dbReference type="Gene3D" id="1.10.10.10">
    <property type="entry name" value="Winged helix-like DNA-binding domain superfamily/Winged helix DNA-binding domain"/>
    <property type="match status" value="1"/>
</dbReference>
<reference evidence="3 4" key="1">
    <citation type="journal article" date="2015" name="Genome Announc.">
        <title>Genome Assemblies of Three Soil-Associated Devosia species: D. insulae, D. limi, and D. soli.</title>
        <authorList>
            <person name="Hassan Y.I."/>
            <person name="Lepp D."/>
            <person name="Zhou T."/>
        </authorList>
    </citation>
    <scope>NUCLEOTIDE SEQUENCE [LARGE SCALE GENOMIC DNA]</scope>
    <source>
        <strain evidence="3 4">DS-56</strain>
    </source>
</reference>
<comment type="caution">
    <text evidence="3">The sequence shown here is derived from an EMBL/GenBank/DDBJ whole genome shotgun (WGS) entry which is preliminary data.</text>
</comment>
<dbReference type="Pfam" id="PF03551">
    <property type="entry name" value="PadR"/>
    <property type="match status" value="1"/>
</dbReference>
<gene>
    <name evidence="3" type="ORF">VW23_011900</name>
</gene>
<dbReference type="Proteomes" id="UP000095463">
    <property type="component" value="Unassembled WGS sequence"/>
</dbReference>
<dbReference type="InterPro" id="IPR036390">
    <property type="entry name" value="WH_DNA-bd_sf"/>
</dbReference>
<dbReference type="EMBL" id="LAJE02000074">
    <property type="protein sequence ID" value="OEO32339.1"/>
    <property type="molecule type" value="Genomic_DNA"/>
</dbReference>
<organism evidence="3 4">
    <name type="scientific">Devosia insulae DS-56</name>
    <dbReference type="NCBI Taxonomy" id="1116389"/>
    <lineage>
        <taxon>Bacteria</taxon>
        <taxon>Pseudomonadati</taxon>
        <taxon>Pseudomonadota</taxon>
        <taxon>Alphaproteobacteria</taxon>
        <taxon>Hyphomicrobiales</taxon>
        <taxon>Devosiaceae</taxon>
        <taxon>Devosia</taxon>
    </lineage>
</organism>
<evidence type="ECO:0000259" key="1">
    <source>
        <dbReference type="Pfam" id="PF03551"/>
    </source>
</evidence>
<sequence>MNVRTICLAILYDGDATGYEIRKLSVEGEYSYFIDASYGAIYPSLARLEQEKLVTARVEQQDGKPAKKIYSITPAGRAAFIQSMFEKLGEDEFRSEFLLFLRFASELPQSLVEQRLNERIVEIDATLADFDRLKQQHNHPGDAWVIDYGRTCMQAARDYIEAHGDELIALARSDRDDAAAAE</sequence>
<proteinExistence type="predicted"/>
<protein>
    <recommendedName>
        <fullName evidence="5">Transcription regulator PadR N-terminal domain-containing protein</fullName>
    </recommendedName>
</protein>
<dbReference type="AlphaFoldDB" id="A0A1E5XUT7"/>
<dbReference type="RefSeq" id="WP_069908473.1">
    <property type="nucleotide sequence ID" value="NZ_LAJE02000074.1"/>
</dbReference>
<dbReference type="InterPro" id="IPR018309">
    <property type="entry name" value="Tscrpt_reg_PadR_C"/>
</dbReference>
<dbReference type="InterPro" id="IPR005149">
    <property type="entry name" value="Tscrpt_reg_PadR_N"/>
</dbReference>
<evidence type="ECO:0000259" key="2">
    <source>
        <dbReference type="Pfam" id="PF10400"/>
    </source>
</evidence>
<name>A0A1E5XUT7_9HYPH</name>
<dbReference type="PANTHER" id="PTHR43252:SF6">
    <property type="entry name" value="NEGATIVE TRANSCRIPTION REGULATOR PADR"/>
    <property type="match status" value="1"/>
</dbReference>
<dbReference type="InterPro" id="IPR036388">
    <property type="entry name" value="WH-like_DNA-bd_sf"/>
</dbReference>
<dbReference type="Pfam" id="PF10400">
    <property type="entry name" value="Vir_act_alpha_C"/>
    <property type="match status" value="1"/>
</dbReference>
<accession>A0A1E5XUT7</accession>
<evidence type="ECO:0008006" key="5">
    <source>
        <dbReference type="Google" id="ProtNLM"/>
    </source>
</evidence>
<evidence type="ECO:0000313" key="3">
    <source>
        <dbReference type="EMBL" id="OEO32339.1"/>
    </source>
</evidence>
<dbReference type="OrthoDB" id="3186544at2"/>